<evidence type="ECO:0000256" key="1">
    <source>
        <dbReference type="SAM" id="MobiDB-lite"/>
    </source>
</evidence>
<dbReference type="EMBL" id="CM017705">
    <property type="protein sequence ID" value="TYG71957.1"/>
    <property type="molecule type" value="Genomic_DNA"/>
</dbReference>
<reference evidence="2 3" key="1">
    <citation type="submission" date="2019-06" db="EMBL/GenBank/DDBJ databases">
        <title>WGS assembly of Gossypium darwinii.</title>
        <authorList>
            <person name="Chen Z.J."/>
            <person name="Sreedasyam A."/>
            <person name="Ando A."/>
            <person name="Song Q."/>
            <person name="De L."/>
            <person name="Hulse-Kemp A."/>
            <person name="Ding M."/>
            <person name="Ye W."/>
            <person name="Kirkbride R."/>
            <person name="Jenkins J."/>
            <person name="Plott C."/>
            <person name="Lovell J."/>
            <person name="Lin Y.-M."/>
            <person name="Vaughn R."/>
            <person name="Liu B."/>
            <person name="Li W."/>
            <person name="Simpson S."/>
            <person name="Scheffler B."/>
            <person name="Saski C."/>
            <person name="Grover C."/>
            <person name="Hu G."/>
            <person name="Conover J."/>
            <person name="Carlson J."/>
            <person name="Shu S."/>
            <person name="Boston L."/>
            <person name="Williams M."/>
            <person name="Peterson D."/>
            <person name="Mcgee K."/>
            <person name="Jones D."/>
            <person name="Wendel J."/>
            <person name="Stelly D."/>
            <person name="Grimwood J."/>
            <person name="Schmutz J."/>
        </authorList>
    </citation>
    <scope>NUCLEOTIDE SEQUENCE [LARGE SCALE GENOMIC DNA]</scope>
    <source>
        <strain evidence="2">1808015.09</strain>
    </source>
</reference>
<proteinExistence type="predicted"/>
<organism evidence="2 3">
    <name type="scientific">Gossypium darwinii</name>
    <name type="common">Darwin's cotton</name>
    <name type="synonym">Gossypium barbadense var. darwinii</name>
    <dbReference type="NCBI Taxonomy" id="34276"/>
    <lineage>
        <taxon>Eukaryota</taxon>
        <taxon>Viridiplantae</taxon>
        <taxon>Streptophyta</taxon>
        <taxon>Embryophyta</taxon>
        <taxon>Tracheophyta</taxon>
        <taxon>Spermatophyta</taxon>
        <taxon>Magnoliopsida</taxon>
        <taxon>eudicotyledons</taxon>
        <taxon>Gunneridae</taxon>
        <taxon>Pentapetalae</taxon>
        <taxon>rosids</taxon>
        <taxon>malvids</taxon>
        <taxon>Malvales</taxon>
        <taxon>Malvaceae</taxon>
        <taxon>Malvoideae</taxon>
        <taxon>Gossypium</taxon>
    </lineage>
</organism>
<gene>
    <name evidence="2" type="ORF">ES288_D05G441000v1</name>
</gene>
<evidence type="ECO:0000313" key="2">
    <source>
        <dbReference type="EMBL" id="TYG71957.1"/>
    </source>
</evidence>
<keyword evidence="3" id="KW-1185">Reference proteome</keyword>
<evidence type="ECO:0000313" key="3">
    <source>
        <dbReference type="Proteomes" id="UP000323506"/>
    </source>
</evidence>
<feature type="region of interest" description="Disordered" evidence="1">
    <location>
        <begin position="43"/>
        <end position="69"/>
    </location>
</feature>
<protein>
    <submittedName>
        <fullName evidence="2">Uncharacterized protein</fullName>
    </submittedName>
</protein>
<dbReference type="AlphaFoldDB" id="A0A5D2CQQ0"/>
<accession>A0A5D2CQQ0</accession>
<sequence>MRTTPPSTELTTPSKVLKERFKYFNDTMLARNFGISPERLLSETSNSTRPLNELKDAGMGPSNTLPTKNNFSSLKQLPRLFGSEPDNLFLETWNSPRFCSFSTATGRSPVK</sequence>
<name>A0A5D2CQQ0_GOSDA</name>
<dbReference type="Proteomes" id="UP000323506">
    <property type="component" value="Chromosome D05"/>
</dbReference>